<dbReference type="KEGG" id="fse:DI487_06250"/>
<organism evidence="4 5">
    <name type="scientific">Flavobacterium sediminis</name>
    <dbReference type="NCBI Taxonomy" id="2201181"/>
    <lineage>
        <taxon>Bacteria</taxon>
        <taxon>Pseudomonadati</taxon>
        <taxon>Bacteroidota</taxon>
        <taxon>Flavobacteriia</taxon>
        <taxon>Flavobacteriales</taxon>
        <taxon>Flavobacteriaceae</taxon>
        <taxon>Flavobacterium</taxon>
    </lineage>
</organism>
<dbReference type="AlphaFoldDB" id="A0A2U8QTI7"/>
<dbReference type="SUPFAM" id="SSF46689">
    <property type="entry name" value="Homeodomain-like"/>
    <property type="match status" value="1"/>
</dbReference>
<name>A0A2U8QTI7_9FLAO</name>
<gene>
    <name evidence="4" type="ORF">DI487_06250</name>
</gene>
<dbReference type="InterPro" id="IPR009057">
    <property type="entry name" value="Homeodomain-like_sf"/>
</dbReference>
<dbReference type="Gene3D" id="1.10.357.10">
    <property type="entry name" value="Tetracycline Repressor, domain 2"/>
    <property type="match status" value="1"/>
</dbReference>
<dbReference type="RefSeq" id="WP_109568868.1">
    <property type="nucleotide sequence ID" value="NZ_CP029463.1"/>
</dbReference>
<dbReference type="PROSITE" id="PS50977">
    <property type="entry name" value="HTH_TETR_2"/>
    <property type="match status" value="1"/>
</dbReference>
<dbReference type="Pfam" id="PF00440">
    <property type="entry name" value="TetR_N"/>
    <property type="match status" value="1"/>
</dbReference>
<dbReference type="PANTHER" id="PTHR43479">
    <property type="entry name" value="ACREF/ENVCD OPERON REPRESSOR-RELATED"/>
    <property type="match status" value="1"/>
</dbReference>
<feature type="domain" description="HTH tetR-type" evidence="3">
    <location>
        <begin position="2"/>
        <end position="62"/>
    </location>
</feature>
<feature type="DNA-binding region" description="H-T-H motif" evidence="2">
    <location>
        <begin position="25"/>
        <end position="44"/>
    </location>
</feature>
<dbReference type="PANTHER" id="PTHR43479:SF11">
    <property type="entry name" value="ACREF_ENVCD OPERON REPRESSOR-RELATED"/>
    <property type="match status" value="1"/>
</dbReference>
<dbReference type="InterPro" id="IPR050624">
    <property type="entry name" value="HTH-type_Tx_Regulator"/>
</dbReference>
<evidence type="ECO:0000256" key="2">
    <source>
        <dbReference type="PROSITE-ProRule" id="PRU00335"/>
    </source>
</evidence>
<evidence type="ECO:0000313" key="4">
    <source>
        <dbReference type="EMBL" id="AWM13500.1"/>
    </source>
</evidence>
<keyword evidence="1 2" id="KW-0238">DNA-binding</keyword>
<dbReference type="GO" id="GO:0003677">
    <property type="term" value="F:DNA binding"/>
    <property type="evidence" value="ECO:0007669"/>
    <property type="project" value="UniProtKB-UniRule"/>
</dbReference>
<dbReference type="OrthoDB" id="881297at2"/>
<evidence type="ECO:0000256" key="1">
    <source>
        <dbReference type="ARBA" id="ARBA00023125"/>
    </source>
</evidence>
<sequence>METKKHELIQRTLDYFLKYGSKNVTMDDIASEFGVSKKTIYSCFKNKEELVRDCTQFLWERFLEELDKIEVKDPIRKIILIYQKVIEHISSIRPVFVFSLKKYHKESFEDYDLYKVYFRDHIVLPLLKQAQEEGKIDTEVLLELFYQVNFDDIGERLWQLKFFEEYSNKMALEYFVIQKLKGIVKVDYLDLFLFS</sequence>
<evidence type="ECO:0000259" key="3">
    <source>
        <dbReference type="PROSITE" id="PS50977"/>
    </source>
</evidence>
<dbReference type="InterPro" id="IPR001647">
    <property type="entry name" value="HTH_TetR"/>
</dbReference>
<evidence type="ECO:0000313" key="5">
    <source>
        <dbReference type="Proteomes" id="UP000245429"/>
    </source>
</evidence>
<keyword evidence="5" id="KW-1185">Reference proteome</keyword>
<accession>A0A2U8QTI7</accession>
<dbReference type="EMBL" id="CP029463">
    <property type="protein sequence ID" value="AWM13500.1"/>
    <property type="molecule type" value="Genomic_DNA"/>
</dbReference>
<protein>
    <recommendedName>
        <fullName evidence="3">HTH tetR-type domain-containing protein</fullName>
    </recommendedName>
</protein>
<dbReference type="Proteomes" id="UP000245429">
    <property type="component" value="Chromosome"/>
</dbReference>
<reference evidence="4 5" key="1">
    <citation type="submission" date="2018-05" db="EMBL/GenBank/DDBJ databases">
        <title>Flavobacterium sp. MEBiC07310.</title>
        <authorList>
            <person name="Baek K."/>
        </authorList>
    </citation>
    <scope>NUCLEOTIDE SEQUENCE [LARGE SCALE GENOMIC DNA]</scope>
    <source>
        <strain evidence="4 5">MEBiC07310</strain>
    </source>
</reference>
<proteinExistence type="predicted"/>